<reference evidence="2 3" key="1">
    <citation type="journal article" date="2017" name="Gigascience">
        <title>Draft genome of the honey bee ectoparasitic mite, Tropilaelaps mercedesae, is shaped by the parasitic life history.</title>
        <authorList>
            <person name="Dong X."/>
            <person name="Armstrong S.D."/>
            <person name="Xia D."/>
            <person name="Makepeace B.L."/>
            <person name="Darby A.C."/>
            <person name="Kadowaki T."/>
        </authorList>
    </citation>
    <scope>NUCLEOTIDE SEQUENCE [LARGE SCALE GENOMIC DNA]</scope>
    <source>
        <strain evidence="2">Wuxi-XJTLU</strain>
    </source>
</reference>
<dbReference type="InParanoid" id="A0A1V9XD71"/>
<dbReference type="Gene3D" id="3.40.50.2300">
    <property type="match status" value="1"/>
</dbReference>
<dbReference type="EMBL" id="MNPL01014727">
    <property type="protein sequence ID" value="OQR71376.1"/>
    <property type="molecule type" value="Genomic_DNA"/>
</dbReference>
<evidence type="ECO:0000259" key="1">
    <source>
        <dbReference type="SMART" id="SM00950"/>
    </source>
</evidence>
<accession>A0A1V9XD71</accession>
<dbReference type="Gene3D" id="3.30.420.10">
    <property type="entry name" value="Ribonuclease H-like superfamily/Ribonuclease H"/>
    <property type="match status" value="1"/>
</dbReference>
<dbReference type="AlphaFoldDB" id="A0A1V9XD71"/>
<protein>
    <submittedName>
        <fullName evidence="2">Piwi protein 2-like</fullName>
    </submittedName>
</protein>
<dbReference type="SMART" id="SM00950">
    <property type="entry name" value="Piwi"/>
    <property type="match status" value="1"/>
</dbReference>
<dbReference type="PANTHER" id="PTHR22891">
    <property type="entry name" value="EUKARYOTIC TRANSLATION INITIATION FACTOR 2C"/>
    <property type="match status" value="1"/>
</dbReference>
<comment type="caution">
    <text evidence="2">The sequence shown here is derived from an EMBL/GenBank/DDBJ whole genome shotgun (WGS) entry which is preliminary data.</text>
</comment>
<name>A0A1V9XD71_9ACAR</name>
<sequence>MLFTRLRIGNADRMSQFLFQPVSGQQRQLALMRYMKTATDLISSELRLWGLKLVDTVVISNGVLLQADQLLHLGNGDVVPVESRGWLNRLSDLVVHTPVRITDWVVIAQRGDENTVTSMVENLINDAPNLGIEISEPITCRYLQRDEAKAYVGALRSIQAEKPELQLAVVIMRASRDDIYREVKKWAFNLQSGSIATQILIRDTARAIAHRLDVSLSVITQINCKMGGDLWTLDGALTDTLVIGMSGYTGVSGEPWVGVVASKDRLFSKWYSTAFKDMSQFRFYMAKAMRKYKLENRGEVAHTTVVFRRQLPPVSHEETTALQEACGLNTAIVVVNLLDGVELAEYFDAEITNNGIEGLKNLHKKLIFVPYRKGVPTDSLVFYVEKNIANLEVEKITKVIKQLKHMYFNVAGEVPLPAPLLYAGKCVEFIADILEEPPEEKFEDTLYYL</sequence>
<evidence type="ECO:0000313" key="3">
    <source>
        <dbReference type="Proteomes" id="UP000192247"/>
    </source>
</evidence>
<dbReference type="Proteomes" id="UP000192247">
    <property type="component" value="Unassembled WGS sequence"/>
</dbReference>
<keyword evidence="3" id="KW-1185">Reference proteome</keyword>
<dbReference type="OrthoDB" id="10258877at2759"/>
<proteinExistence type="predicted"/>
<dbReference type="Pfam" id="PF02171">
    <property type="entry name" value="Piwi"/>
    <property type="match status" value="1"/>
</dbReference>
<dbReference type="InterPro" id="IPR012337">
    <property type="entry name" value="RNaseH-like_sf"/>
</dbReference>
<dbReference type="InterPro" id="IPR036397">
    <property type="entry name" value="RNaseH_sf"/>
</dbReference>
<dbReference type="STRING" id="418985.A0A1V9XD71"/>
<gene>
    <name evidence="2" type="ORF">BIW11_03980</name>
</gene>
<feature type="domain" description="Piwi" evidence="1">
    <location>
        <begin position="167"/>
        <end position="435"/>
    </location>
</feature>
<dbReference type="SUPFAM" id="SSF53098">
    <property type="entry name" value="Ribonuclease H-like"/>
    <property type="match status" value="1"/>
</dbReference>
<organism evidence="2 3">
    <name type="scientific">Tropilaelaps mercedesae</name>
    <dbReference type="NCBI Taxonomy" id="418985"/>
    <lineage>
        <taxon>Eukaryota</taxon>
        <taxon>Metazoa</taxon>
        <taxon>Ecdysozoa</taxon>
        <taxon>Arthropoda</taxon>
        <taxon>Chelicerata</taxon>
        <taxon>Arachnida</taxon>
        <taxon>Acari</taxon>
        <taxon>Parasitiformes</taxon>
        <taxon>Mesostigmata</taxon>
        <taxon>Gamasina</taxon>
        <taxon>Dermanyssoidea</taxon>
        <taxon>Laelapidae</taxon>
        <taxon>Tropilaelaps</taxon>
    </lineage>
</organism>
<evidence type="ECO:0000313" key="2">
    <source>
        <dbReference type="EMBL" id="OQR71376.1"/>
    </source>
</evidence>
<dbReference type="GO" id="GO:0003676">
    <property type="term" value="F:nucleic acid binding"/>
    <property type="evidence" value="ECO:0007669"/>
    <property type="project" value="InterPro"/>
</dbReference>
<dbReference type="InterPro" id="IPR003165">
    <property type="entry name" value="Piwi"/>
</dbReference>